<keyword evidence="2" id="KW-1185">Reference proteome</keyword>
<dbReference type="EMBL" id="JFHD01000040">
    <property type="protein sequence ID" value="KDR25964.1"/>
    <property type="molecule type" value="Genomic_DNA"/>
</dbReference>
<dbReference type="AlphaFoldDB" id="A0A656QC36"/>
<evidence type="ECO:0000313" key="2">
    <source>
        <dbReference type="Proteomes" id="UP000027451"/>
    </source>
</evidence>
<comment type="caution">
    <text evidence="1">The sequence shown here is derived from an EMBL/GenBank/DDBJ whole genome shotgun (WGS) entry which is preliminary data.</text>
</comment>
<name>A0A656QC36_9BURK</name>
<evidence type="ECO:0000313" key="1">
    <source>
        <dbReference type="EMBL" id="KDR25964.1"/>
    </source>
</evidence>
<sequence>MTMMKLANNAVSKLAAAVDATGTTLTLMPGDGVKFPTLGAKDVFPLYAIKSDGSYEIMKATARNVDVITVVRAQEGTAALTLAPNDRIEVRMTNAAFVDRIIPDSMLGIIAMWGGAVTDIPRGWVLCDGTNGTIDLRGLFVVGAGAAGSKYAVGAKGGVDTVALTTAQMPAHNHGINDPGHAHGVYDPGHNHYVNDPGHAHSSPTQVPLSGGGWPRGFTAGGADIGSYGTVGINGSGTGIWLNPSATGIQIYGSGTGISTQSNGSGQAHENRPPYYALAYIQYKGTL</sequence>
<reference evidence="1 2" key="1">
    <citation type="submission" date="2014-03" db="EMBL/GenBank/DDBJ databases">
        <title>Draft Genome Sequences of Four Burkholderia Strains.</title>
        <authorList>
            <person name="Liu X.Y."/>
            <person name="Li C.X."/>
            <person name="Xu J.H."/>
        </authorList>
    </citation>
    <scope>NUCLEOTIDE SEQUENCE [LARGE SCALE GENOMIC DNA]</scope>
    <source>
        <strain evidence="1 2">OP-1</strain>
    </source>
</reference>
<proteinExistence type="predicted"/>
<evidence type="ECO:0008006" key="3">
    <source>
        <dbReference type="Google" id="ProtNLM"/>
    </source>
</evidence>
<protein>
    <recommendedName>
        <fullName evidence="3">Phage tail collar domain-containing protein</fullName>
    </recommendedName>
</protein>
<gene>
    <name evidence="1" type="ORF">BG60_26495</name>
</gene>
<dbReference type="Proteomes" id="UP000027451">
    <property type="component" value="Unassembled WGS sequence"/>
</dbReference>
<dbReference type="SUPFAM" id="SSF88874">
    <property type="entry name" value="Receptor-binding domain of short tail fibre protein gp12"/>
    <property type="match status" value="1"/>
</dbReference>
<organism evidence="1 2">
    <name type="scientific">Caballeronia zhejiangensis</name>
    <dbReference type="NCBI Taxonomy" id="871203"/>
    <lineage>
        <taxon>Bacteria</taxon>
        <taxon>Pseudomonadati</taxon>
        <taxon>Pseudomonadota</taxon>
        <taxon>Betaproteobacteria</taxon>
        <taxon>Burkholderiales</taxon>
        <taxon>Burkholderiaceae</taxon>
        <taxon>Caballeronia</taxon>
    </lineage>
</organism>
<accession>A0A656QC36</accession>
<dbReference type="CDD" id="cd22641">
    <property type="entry name" value="C24-like"/>
    <property type="match status" value="1"/>
</dbReference>